<dbReference type="Proteomes" id="UP000584867">
    <property type="component" value="Unassembled WGS sequence"/>
</dbReference>
<dbReference type="PRINTS" id="PR01713">
    <property type="entry name" value="NUCEPIMERASE"/>
</dbReference>
<sequence>MARYLVTGIAGFIGSSLARALLASGHEVRGVDNLSCSDISNLSDILSDIDFCQMDINETDRLCDFMRGIDFVLHEAALASVPRSINDPMSSHTANATGTLSVLMAAQAAGVSRVVYAASSSAYGDQEAHPKHESMCPAPLSPYAVQKLAGENYVKSFWAVHGLEGVCLRYFNVFGPGQAADSPYSGVIARFITDMLAGEQSTIFGDGFQSRDFTYVANVVSANLLACEAPREVVAGEVFNIGTGRSQTLNTLYGTLARILDFRASPAYKEMRAGDVFQSQADISRARSAFGYSPTHTFEQGLEETVSWYIQKTLKVAPKHFEQMAISR</sequence>
<dbReference type="Pfam" id="PF01370">
    <property type="entry name" value="Epimerase"/>
    <property type="match status" value="1"/>
</dbReference>
<reference evidence="2 3" key="1">
    <citation type="submission" date="2020-08" db="EMBL/GenBank/DDBJ databases">
        <title>Genomic Encyclopedia of Type Strains, Phase IV (KMG-V): Genome sequencing to study the core and pangenomes of soil and plant-associated prokaryotes.</title>
        <authorList>
            <person name="Whitman W."/>
        </authorList>
    </citation>
    <scope>NUCLEOTIDE SEQUENCE [LARGE SCALE GENOMIC DNA]</scope>
    <source>
        <strain evidence="2 3">X5P3</strain>
    </source>
</reference>
<dbReference type="EMBL" id="JACHIO010000001">
    <property type="protein sequence ID" value="MBB5061874.1"/>
    <property type="molecule type" value="Genomic_DNA"/>
</dbReference>
<dbReference type="InterPro" id="IPR001509">
    <property type="entry name" value="Epimerase_deHydtase"/>
</dbReference>
<comment type="caution">
    <text evidence="2">The sequence shown here is derived from an EMBL/GenBank/DDBJ whole genome shotgun (WGS) entry which is preliminary data.</text>
</comment>
<proteinExistence type="predicted"/>
<dbReference type="EC" id="5.1.3.2" evidence="2"/>
<gene>
    <name evidence="2" type="ORF">HDF15_000199</name>
</gene>
<dbReference type="RefSeq" id="WP_184252409.1">
    <property type="nucleotide sequence ID" value="NZ_JACHIO010000001.1"/>
</dbReference>
<dbReference type="GO" id="GO:0003978">
    <property type="term" value="F:UDP-glucose 4-epimerase activity"/>
    <property type="evidence" value="ECO:0007669"/>
    <property type="project" value="UniProtKB-EC"/>
</dbReference>
<dbReference type="InterPro" id="IPR036291">
    <property type="entry name" value="NAD(P)-bd_dom_sf"/>
</dbReference>
<organism evidence="2 3">
    <name type="scientific">Granulicella mallensis</name>
    <dbReference type="NCBI Taxonomy" id="940614"/>
    <lineage>
        <taxon>Bacteria</taxon>
        <taxon>Pseudomonadati</taxon>
        <taxon>Acidobacteriota</taxon>
        <taxon>Terriglobia</taxon>
        <taxon>Terriglobales</taxon>
        <taxon>Acidobacteriaceae</taxon>
        <taxon>Granulicella</taxon>
    </lineage>
</organism>
<dbReference type="Gene3D" id="3.90.25.10">
    <property type="entry name" value="UDP-galactose 4-epimerase, domain 1"/>
    <property type="match status" value="1"/>
</dbReference>
<evidence type="ECO:0000259" key="1">
    <source>
        <dbReference type="Pfam" id="PF01370"/>
    </source>
</evidence>
<evidence type="ECO:0000313" key="3">
    <source>
        <dbReference type="Proteomes" id="UP000584867"/>
    </source>
</evidence>
<dbReference type="InterPro" id="IPR050177">
    <property type="entry name" value="Lipid_A_modif_metabolic_enz"/>
</dbReference>
<dbReference type="SUPFAM" id="SSF51735">
    <property type="entry name" value="NAD(P)-binding Rossmann-fold domains"/>
    <property type="match status" value="1"/>
</dbReference>
<evidence type="ECO:0000313" key="2">
    <source>
        <dbReference type="EMBL" id="MBB5061874.1"/>
    </source>
</evidence>
<accession>A0A7W7ZLR9</accession>
<dbReference type="PANTHER" id="PTHR43245">
    <property type="entry name" value="BIFUNCTIONAL POLYMYXIN RESISTANCE PROTEIN ARNA"/>
    <property type="match status" value="1"/>
</dbReference>
<dbReference type="Gene3D" id="3.40.50.720">
    <property type="entry name" value="NAD(P)-binding Rossmann-like Domain"/>
    <property type="match status" value="1"/>
</dbReference>
<dbReference type="AlphaFoldDB" id="A0A7W7ZLR9"/>
<dbReference type="PANTHER" id="PTHR43245:SF13">
    <property type="entry name" value="UDP-D-APIOSE_UDP-D-XYLOSE SYNTHASE 2"/>
    <property type="match status" value="1"/>
</dbReference>
<feature type="domain" description="NAD-dependent epimerase/dehydratase" evidence="1">
    <location>
        <begin position="5"/>
        <end position="242"/>
    </location>
</feature>
<protein>
    <submittedName>
        <fullName evidence="2">UDP-glucose 4-epimerase</fullName>
        <ecNumber evidence="2">5.1.3.2</ecNumber>
    </submittedName>
</protein>
<keyword evidence="2" id="KW-0413">Isomerase</keyword>
<name>A0A7W7ZLR9_9BACT</name>